<dbReference type="SUPFAM" id="SSF51905">
    <property type="entry name" value="FAD/NAD(P)-binding domain"/>
    <property type="match status" value="1"/>
</dbReference>
<evidence type="ECO:0000313" key="18">
    <source>
        <dbReference type="Proteomes" id="UP001317322"/>
    </source>
</evidence>
<evidence type="ECO:0000256" key="9">
    <source>
        <dbReference type="ARBA" id="ARBA00023221"/>
    </source>
</evidence>
<evidence type="ECO:0000256" key="7">
    <source>
        <dbReference type="ARBA" id="ARBA00023098"/>
    </source>
</evidence>
<comment type="similarity">
    <text evidence="2">Belongs to the GMC oxidoreductase family.</text>
</comment>
<protein>
    <recommendedName>
        <fullName evidence="14">Cholesterol oxidase</fullName>
        <ecNumber evidence="13">1.1.3.6</ecNumber>
        <ecNumber evidence="11">5.3.3.1</ecNumber>
    </recommendedName>
    <alternativeName>
        <fullName evidence="15">Cholesterol isomerase</fullName>
    </alternativeName>
</protein>
<dbReference type="PANTHER" id="PTHR47470:SF1">
    <property type="entry name" value="FAD-DEPENDENT OXIDOREDUCTASE 2 FAD BINDING DOMAIN-CONTAINING PROTEIN"/>
    <property type="match status" value="1"/>
</dbReference>
<sequence>MGRLAGEDEVVDALVVGSGFGASVAAYRLAAAGRSVVVMERGRAYAPGDFARSPAQMGRNFWDPSEHLYGLFDAWTFRGLEGLVSSGLGGGSLIYANVLLRKDERWFVHESPLPGGGYEHWPLSRADLDPHYDAVERMLAATPYPYQDTPKTQAVERAAVALGMPATRPPLAVTFARAGEDPTPGRDLPAAGYGSIHGERGRRRTCSLCGECDLGCNTGAKNTLDHTYLSAAAAAQADVRTLHEVRGLRPLDGGGYRVTYVVHDPQAEGRTATRELPERHLVARRVVLGAGTFGTTFLLLRSRGSLPALGPALGTRFSGNGDLLTLLLGCTRDGAALSVDGGTGPVITTAVRTPDALDGDGAAGRGAYIEDAGFPGFLGWLVETAQLRTVARRSAAFAWQVVRNRTFAHGRSHISADLATLLGDGRLSAGSLPLLGMGRDVPDGRMSLRDGHLAVDWTTATSQAYFADLRERMAAIGAELGARLQDNPLWWAKRVVTVHPLGGAPVGRHAGEGVADAFGEVYGHRGLHVLDGAAMPGPVGANPALTIAAMADRACTRMLEQDWSWPRTAVHRAPAATPAVGGRSRASARPPRSVAFTERMTGAFALGEIDPQRGAALGRSVGSHLTFVLTITATDVEAFADDPLHRADATGHVDCDALGGRLDVERGWFELFVHPHGLAGRRMLYRLWLHDAGGSPLTLVGAKHVHDDAGLDVWADTTTLLVRVLAGHVPPPPADSPEQVEAVLTTLADDAVGAGPLATGAEVRGAGVLVIRPQDLARQLTTFRTTGGRGAATLATFGRLFLGELWDVYVDPRAARPTAGASR</sequence>
<evidence type="ECO:0000256" key="4">
    <source>
        <dbReference type="ARBA" id="ARBA00022630"/>
    </source>
</evidence>
<evidence type="ECO:0000256" key="5">
    <source>
        <dbReference type="ARBA" id="ARBA00022827"/>
    </source>
</evidence>
<evidence type="ECO:0000313" key="17">
    <source>
        <dbReference type="EMBL" id="UUI66357.1"/>
    </source>
</evidence>
<evidence type="ECO:0000256" key="15">
    <source>
        <dbReference type="ARBA" id="ARBA00049778"/>
    </source>
</evidence>
<feature type="domain" description="Glucose-methanol-choline oxidoreductase C-terminal" evidence="16">
    <location>
        <begin position="493"/>
        <end position="551"/>
    </location>
</feature>
<keyword evidence="8" id="KW-1207">Sterol metabolism</keyword>
<dbReference type="EC" id="1.1.3.6" evidence="13"/>
<dbReference type="InterPro" id="IPR036188">
    <property type="entry name" value="FAD/NAD-bd_sf"/>
</dbReference>
<comment type="cofactor">
    <cofactor evidence="1">
        <name>FAD</name>
        <dbReference type="ChEBI" id="CHEBI:57692"/>
    </cofactor>
</comment>
<keyword evidence="9" id="KW-0753">Steroid metabolism</keyword>
<dbReference type="Pfam" id="PF13450">
    <property type="entry name" value="NAD_binding_8"/>
    <property type="match status" value="1"/>
</dbReference>
<dbReference type="Proteomes" id="UP001317322">
    <property type="component" value="Chromosome"/>
</dbReference>
<evidence type="ECO:0000256" key="14">
    <source>
        <dbReference type="ARBA" id="ARBA00049744"/>
    </source>
</evidence>
<dbReference type="Gene3D" id="3.50.50.60">
    <property type="entry name" value="FAD/NAD(P)-binding domain"/>
    <property type="match status" value="3"/>
</dbReference>
<evidence type="ECO:0000256" key="2">
    <source>
        <dbReference type="ARBA" id="ARBA00010790"/>
    </source>
</evidence>
<dbReference type="EC" id="5.3.3.1" evidence="11"/>
<evidence type="ECO:0000256" key="11">
    <source>
        <dbReference type="ARBA" id="ARBA00038856"/>
    </source>
</evidence>
<gene>
    <name evidence="17" type="ORF">NP075_06480</name>
</gene>
<organism evidence="17 18">
    <name type="scientific">Cellulomonas wangsupingiae</name>
    <dbReference type="NCBI Taxonomy" id="2968085"/>
    <lineage>
        <taxon>Bacteria</taxon>
        <taxon>Bacillati</taxon>
        <taxon>Actinomycetota</taxon>
        <taxon>Actinomycetes</taxon>
        <taxon>Micrococcales</taxon>
        <taxon>Cellulomonadaceae</taxon>
        <taxon>Cellulomonas</taxon>
    </lineage>
</organism>
<reference evidence="17 18" key="1">
    <citation type="submission" date="2022-07" db="EMBL/GenBank/DDBJ databases">
        <title>Novel species in genus cellulomonas.</title>
        <authorList>
            <person name="Ye L."/>
        </authorList>
    </citation>
    <scope>NUCLEOTIDE SEQUENCE [LARGE SCALE GENOMIC DNA]</scope>
    <source>
        <strain evidence="18">zg-Y908</strain>
    </source>
</reference>
<keyword evidence="7" id="KW-0443">Lipid metabolism</keyword>
<evidence type="ECO:0000256" key="13">
    <source>
        <dbReference type="ARBA" id="ARBA00049723"/>
    </source>
</evidence>
<dbReference type="Pfam" id="PF05199">
    <property type="entry name" value="GMC_oxred_C"/>
    <property type="match status" value="1"/>
</dbReference>
<keyword evidence="10" id="KW-0413">Isomerase</keyword>
<proteinExistence type="inferred from homology"/>
<dbReference type="RefSeq" id="WP_227564468.1">
    <property type="nucleotide sequence ID" value="NZ_CP101989.1"/>
</dbReference>
<evidence type="ECO:0000256" key="10">
    <source>
        <dbReference type="ARBA" id="ARBA00023235"/>
    </source>
</evidence>
<keyword evidence="4" id="KW-0285">Flavoprotein</keyword>
<keyword evidence="6" id="KW-0560">Oxidoreductase</keyword>
<evidence type="ECO:0000256" key="1">
    <source>
        <dbReference type="ARBA" id="ARBA00001974"/>
    </source>
</evidence>
<dbReference type="InterPro" id="IPR007867">
    <property type="entry name" value="GMC_OxRtase_C"/>
</dbReference>
<dbReference type="EMBL" id="CP101989">
    <property type="protein sequence ID" value="UUI66357.1"/>
    <property type="molecule type" value="Genomic_DNA"/>
</dbReference>
<dbReference type="InterPro" id="IPR052542">
    <property type="entry name" value="Cholesterol_Oxidase"/>
</dbReference>
<keyword evidence="5" id="KW-0274">FAD</keyword>
<accession>A0ABY5K7D0</accession>
<evidence type="ECO:0000256" key="3">
    <source>
        <dbReference type="ARBA" id="ARBA00022548"/>
    </source>
</evidence>
<evidence type="ECO:0000256" key="8">
    <source>
        <dbReference type="ARBA" id="ARBA00023166"/>
    </source>
</evidence>
<comment type="pathway">
    <text evidence="12">Steroid metabolism; cholesterol degradation.</text>
</comment>
<name>A0ABY5K7D0_9CELL</name>
<keyword evidence="18" id="KW-1185">Reference proteome</keyword>
<evidence type="ECO:0000259" key="16">
    <source>
        <dbReference type="Pfam" id="PF05199"/>
    </source>
</evidence>
<dbReference type="PANTHER" id="PTHR47470">
    <property type="entry name" value="CHOLESTEROL OXIDASE"/>
    <property type="match status" value="1"/>
</dbReference>
<evidence type="ECO:0000256" key="6">
    <source>
        <dbReference type="ARBA" id="ARBA00023002"/>
    </source>
</evidence>
<evidence type="ECO:0000256" key="12">
    <source>
        <dbReference type="ARBA" id="ARBA00049645"/>
    </source>
</evidence>
<keyword evidence="3" id="KW-0153">Cholesterol metabolism</keyword>